<keyword evidence="1" id="KW-1133">Transmembrane helix</keyword>
<evidence type="ECO:0000313" key="3">
    <source>
        <dbReference type="Proteomes" id="UP000295008"/>
    </source>
</evidence>
<accession>A0A4R1S0B2</accession>
<evidence type="ECO:0000313" key="2">
    <source>
        <dbReference type="EMBL" id="TCL72349.1"/>
    </source>
</evidence>
<reference evidence="2 3" key="1">
    <citation type="submission" date="2019-03" db="EMBL/GenBank/DDBJ databases">
        <title>Genomic Encyclopedia of Type Strains, Phase IV (KMG-IV): sequencing the most valuable type-strain genomes for metagenomic binning, comparative biology and taxonomic classification.</title>
        <authorList>
            <person name="Goeker M."/>
        </authorList>
    </citation>
    <scope>NUCLEOTIDE SEQUENCE [LARGE SCALE GENOMIC DNA]</scope>
    <source>
        <strain evidence="2 3">LX-B</strain>
    </source>
</reference>
<sequence>MNFGFKTHAEKGSSLPSKDKPFITALFVLLVFGCGAIFLWFTVKNYSDWISWFCRITAIMLLLICMLFLVNLLPECKIKKILLLIFNIPLSLCYVFVKSGSIILGIITSIMLVFGIISLFFLILSNVFHIKIEICYFLSSLITLTGMAYFKSILPLALRILYLPKSDKKERQYRESIAILNIVNFRKLAYAISFILYILSIIDKYYGKTTINLDSIILVKDVYLESLIAFLTLDTCISNIAPKLIEKK</sequence>
<gene>
    <name evidence="2" type="ORF">EDC14_100659</name>
</gene>
<dbReference type="EMBL" id="SLUN01000006">
    <property type="protein sequence ID" value="TCL72349.1"/>
    <property type="molecule type" value="Genomic_DNA"/>
</dbReference>
<keyword evidence="1" id="KW-0812">Transmembrane</keyword>
<feature type="transmembrane region" description="Helical" evidence="1">
    <location>
        <begin position="136"/>
        <end position="158"/>
    </location>
</feature>
<feature type="transmembrane region" description="Helical" evidence="1">
    <location>
        <begin position="103"/>
        <end position="124"/>
    </location>
</feature>
<keyword evidence="1" id="KW-0472">Membrane</keyword>
<organism evidence="2 3">
    <name type="scientific">Hydrogenispora ethanolica</name>
    <dbReference type="NCBI Taxonomy" id="1082276"/>
    <lineage>
        <taxon>Bacteria</taxon>
        <taxon>Bacillati</taxon>
        <taxon>Bacillota</taxon>
        <taxon>Hydrogenispora</taxon>
    </lineage>
</organism>
<protein>
    <submittedName>
        <fullName evidence="2">Uncharacterized protein</fullName>
    </submittedName>
</protein>
<comment type="caution">
    <text evidence="2">The sequence shown here is derived from an EMBL/GenBank/DDBJ whole genome shotgun (WGS) entry which is preliminary data.</text>
</comment>
<dbReference type="PROSITE" id="PS51257">
    <property type="entry name" value="PROKAR_LIPOPROTEIN"/>
    <property type="match status" value="1"/>
</dbReference>
<evidence type="ECO:0000256" key="1">
    <source>
        <dbReference type="SAM" id="Phobius"/>
    </source>
</evidence>
<feature type="transmembrane region" description="Helical" evidence="1">
    <location>
        <begin position="21"/>
        <end position="43"/>
    </location>
</feature>
<keyword evidence="3" id="KW-1185">Reference proteome</keyword>
<proteinExistence type="predicted"/>
<feature type="transmembrane region" description="Helical" evidence="1">
    <location>
        <begin position="49"/>
        <end position="69"/>
    </location>
</feature>
<dbReference type="RefSeq" id="WP_132013559.1">
    <property type="nucleotide sequence ID" value="NZ_SLUN01000006.1"/>
</dbReference>
<feature type="transmembrane region" description="Helical" evidence="1">
    <location>
        <begin position="81"/>
        <end position="97"/>
    </location>
</feature>
<name>A0A4R1S0B2_HYDET</name>
<dbReference type="Proteomes" id="UP000295008">
    <property type="component" value="Unassembled WGS sequence"/>
</dbReference>
<dbReference type="AlphaFoldDB" id="A0A4R1S0B2"/>
<feature type="transmembrane region" description="Helical" evidence="1">
    <location>
        <begin position="178"/>
        <end position="199"/>
    </location>
</feature>